<evidence type="ECO:0000313" key="3">
    <source>
        <dbReference type="Proteomes" id="UP000192439"/>
    </source>
</evidence>
<dbReference type="PANTHER" id="PTHR33360:SF2">
    <property type="entry name" value="TRANSPOSASE FOR INSERTION SEQUENCE ELEMENT IS200"/>
    <property type="match status" value="1"/>
</dbReference>
<dbReference type="Proteomes" id="UP000192439">
    <property type="component" value="Chromosome"/>
</dbReference>
<evidence type="ECO:0000259" key="1">
    <source>
        <dbReference type="SMART" id="SM01321"/>
    </source>
</evidence>
<organism evidence="2 3">
    <name type="scientific">Microcystis aeruginosa PCC 7806SL</name>
    <dbReference type="NCBI Taxonomy" id="1903187"/>
    <lineage>
        <taxon>Bacteria</taxon>
        <taxon>Bacillati</taxon>
        <taxon>Cyanobacteriota</taxon>
        <taxon>Cyanophyceae</taxon>
        <taxon>Oscillatoriophycideae</taxon>
        <taxon>Chroococcales</taxon>
        <taxon>Microcystaceae</taxon>
        <taxon>Microcystis</taxon>
    </lineage>
</organism>
<dbReference type="Gene3D" id="3.30.70.1290">
    <property type="entry name" value="Transposase IS200-like"/>
    <property type="match status" value="1"/>
</dbReference>
<dbReference type="AlphaFoldDB" id="A0AB33BUK4"/>
<dbReference type="SMART" id="SM01321">
    <property type="entry name" value="Y1_Tnp"/>
    <property type="match status" value="1"/>
</dbReference>
<dbReference type="GO" id="GO:0006313">
    <property type="term" value="P:DNA transposition"/>
    <property type="evidence" value="ECO:0007669"/>
    <property type="project" value="InterPro"/>
</dbReference>
<name>A0AB33BUK4_MICA7</name>
<evidence type="ECO:0000313" key="2">
    <source>
        <dbReference type="EMBL" id="ARI79951.1"/>
    </source>
</evidence>
<keyword evidence="3" id="KW-1185">Reference proteome</keyword>
<accession>A0AB33BUK4</accession>
<gene>
    <name evidence="2" type="ORF">BH695_0670</name>
</gene>
<feature type="domain" description="Transposase IS200-like" evidence="1">
    <location>
        <begin position="35"/>
        <end position="155"/>
    </location>
</feature>
<dbReference type="InterPro" id="IPR002686">
    <property type="entry name" value="Transposase_17"/>
</dbReference>
<protein>
    <recommendedName>
        <fullName evidence="1">Transposase IS200-like domain-containing protein</fullName>
    </recommendedName>
</protein>
<dbReference type="EMBL" id="CP020771">
    <property type="protein sequence ID" value="ARI79951.1"/>
    <property type="molecule type" value="Genomic_DNA"/>
</dbReference>
<proteinExistence type="predicted"/>
<dbReference type="SUPFAM" id="SSF143422">
    <property type="entry name" value="Transposase IS200-like"/>
    <property type="match status" value="1"/>
</dbReference>
<dbReference type="NCBIfam" id="NF033573">
    <property type="entry name" value="transpos_IS200"/>
    <property type="match status" value="1"/>
</dbReference>
<dbReference type="PANTHER" id="PTHR33360">
    <property type="entry name" value="TRANSPOSASE FOR INSERTION SEQUENCE ELEMENT IS200"/>
    <property type="match status" value="1"/>
</dbReference>
<dbReference type="GO" id="GO:0003677">
    <property type="term" value="F:DNA binding"/>
    <property type="evidence" value="ECO:0007669"/>
    <property type="project" value="InterPro"/>
</dbReference>
<dbReference type="InterPro" id="IPR036515">
    <property type="entry name" value="Transposase_17_sf"/>
</dbReference>
<dbReference type="GO" id="GO:0004803">
    <property type="term" value="F:transposase activity"/>
    <property type="evidence" value="ECO:0007669"/>
    <property type="project" value="InterPro"/>
</dbReference>
<reference evidence="2 3" key="1">
    <citation type="journal article" date="2018" name="Harmful Algae">
        <title>The highly heterogeneous methylated genomes and diverse restriction-modification systems of bloom-forming Microcystis.</title>
        <authorList>
            <person name="Zhao L."/>
            <person name="Song Y."/>
            <person name="Li L."/>
            <person name="Gan N."/>
            <person name="Brand J.J."/>
            <person name="Song L."/>
        </authorList>
    </citation>
    <scope>NUCLEOTIDE SEQUENCE [LARGE SCALE GENOMIC DNA]</scope>
    <source>
        <strain evidence="2 3">PCC 7806SL</strain>
    </source>
</reference>
<sequence length="171" mass="19885">MVSLSLVFNLFGSNSPPLAAYNRKMSEYIHKSHNVSVLLYHLVFPAKYRKAVFDEQVDSLLKEVCLEMEKRYEIKFVEIGVDKDHVHFLVQSVPTYSVTRIVTMIKSITAREIFKKCPQVKKQLWGGEFWSDGYYASTVGKHGDEGMIARYVKEQDKEYLQLHQNLQLSLF</sequence>
<dbReference type="Pfam" id="PF01797">
    <property type="entry name" value="Y1_Tnp"/>
    <property type="match status" value="1"/>
</dbReference>